<proteinExistence type="predicted"/>
<organism evidence="5">
    <name type="scientific">Elizabethkingia anophelis</name>
    <dbReference type="NCBI Taxonomy" id="1117645"/>
    <lineage>
        <taxon>Bacteria</taxon>
        <taxon>Pseudomonadati</taxon>
        <taxon>Bacteroidota</taxon>
        <taxon>Flavobacteriia</taxon>
        <taxon>Flavobacteriales</taxon>
        <taxon>Weeksellaceae</taxon>
        <taxon>Elizabethkingia</taxon>
    </lineage>
</organism>
<feature type="domain" description="Glycine zipper" evidence="2">
    <location>
        <begin position="173"/>
        <end position="215"/>
    </location>
</feature>
<dbReference type="EMBL" id="MAHS01000011">
    <property type="protein sequence ID" value="OPB48254.1"/>
    <property type="molecule type" value="Genomic_DNA"/>
</dbReference>
<evidence type="ECO:0000259" key="2">
    <source>
        <dbReference type="Pfam" id="PF13488"/>
    </source>
</evidence>
<reference evidence="5" key="2">
    <citation type="submission" date="2016-06" db="EMBL/GenBank/DDBJ databases">
        <authorList>
            <person name="Nicholson A.C."/>
        </authorList>
    </citation>
    <scope>NUCLEOTIDE SEQUENCE [LARGE SCALE GENOMIC DNA]</scope>
    <source>
        <strain evidence="5">E6809</strain>
    </source>
</reference>
<evidence type="ECO:0000313" key="5">
    <source>
        <dbReference type="EMBL" id="OPB48254.1"/>
    </source>
</evidence>
<evidence type="ECO:0000256" key="1">
    <source>
        <dbReference type="SAM" id="MobiDB-lite"/>
    </source>
</evidence>
<dbReference type="EMBL" id="NWGY01000009">
    <property type="protein sequence ID" value="MDV3663872.1"/>
    <property type="molecule type" value="Genomic_DNA"/>
</dbReference>
<feature type="region of interest" description="Disordered" evidence="1">
    <location>
        <begin position="113"/>
        <end position="143"/>
    </location>
</feature>
<gene>
    <name evidence="3" type="ORF">AYC66_06365</name>
    <name evidence="5" type="ORF">BAY09_04630</name>
    <name evidence="4" type="ORF">CMU51_07370</name>
</gene>
<accession>A0A1T3D4Q7</accession>
<protein>
    <recommendedName>
        <fullName evidence="2">Glycine zipper domain-containing protein</fullName>
    </recommendedName>
</protein>
<reference evidence="4" key="3">
    <citation type="submission" date="2023-02" db="EMBL/GenBank/DDBJ databases">
        <title>Elizabethkingia anophelis draft genomes.</title>
        <authorList>
            <person name="Nicholson A.C."/>
            <person name="Whitney A.M."/>
            <person name="Humrighouse B.W."/>
            <person name="Villarma A."/>
            <person name="Bell M."/>
            <person name="Mcquiston J."/>
        </authorList>
    </citation>
    <scope>NUCLEOTIDE SEQUENCE</scope>
    <source>
        <strain evidence="4">B4955</strain>
    </source>
</reference>
<feature type="compositionally biased region" description="Low complexity" evidence="1">
    <location>
        <begin position="128"/>
        <end position="143"/>
    </location>
</feature>
<dbReference type="AlphaFoldDB" id="A0A1T3D4Q7"/>
<reference evidence="3 6" key="1">
    <citation type="submission" date="2016-02" db="EMBL/GenBank/DDBJ databases">
        <authorList>
            <person name="Nicholson A.C."/>
            <person name="Humrighouse B.W."/>
            <person name="Loparev V."/>
            <person name="Emery B."/>
            <person name="Graziano J."/>
            <person name="McQuiston J.R."/>
        </authorList>
    </citation>
    <scope>NUCLEOTIDE SEQUENCE [LARGE SCALE GENOMIC DNA]</scope>
    <source>
        <strain evidence="3 6">E6809</strain>
    </source>
</reference>
<dbReference type="InterPro" id="IPR039567">
    <property type="entry name" value="Gly-zipper"/>
</dbReference>
<evidence type="ECO:0000313" key="6">
    <source>
        <dbReference type="Proteomes" id="UP000189738"/>
    </source>
</evidence>
<dbReference type="EMBL" id="CP014339">
    <property type="protein sequence ID" value="AQX50317.1"/>
    <property type="molecule type" value="Genomic_DNA"/>
</dbReference>
<evidence type="ECO:0000313" key="4">
    <source>
        <dbReference type="EMBL" id="MDV3663872.1"/>
    </source>
</evidence>
<dbReference type="Pfam" id="PF13488">
    <property type="entry name" value="Gly-zipper_Omp"/>
    <property type="match status" value="1"/>
</dbReference>
<name>A0A1T3D4Q7_9FLAO</name>
<dbReference type="Proteomes" id="UP000189738">
    <property type="component" value="Chromosome"/>
</dbReference>
<sequence>MESILESIGNKCFEKSFFFRGKTRDMKNIVLTGLVTTLLLASCNKGDQKVEGPTVAQQKLDYQAKQLEIEKQKLAIEKEKFAFEQEKKADSLDKAKKTAVAASSVAAGKANYAGNTNYTPRKKRTKRSSYSGNSGYNGGYANNGSSGNSGYSNAGVQQPQKRGMSSAAKGTIIGTVGGAAAGALISKGNRGAGAVIGGILGAGAGYAIGRANDRKTGRVQPRY</sequence>
<dbReference type="Proteomes" id="UP001189000">
    <property type="component" value="Unassembled WGS sequence"/>
</dbReference>
<evidence type="ECO:0000313" key="3">
    <source>
        <dbReference type="EMBL" id="AQX50317.1"/>
    </source>
</evidence>